<protein>
    <submittedName>
        <fullName evidence="2">ATPase, F1/V1/A1 complex, alpha/beta subunit, Zinc knuckle CX2CX4HX4C</fullName>
    </submittedName>
</protein>
<feature type="region of interest" description="Disordered" evidence="1">
    <location>
        <begin position="1"/>
        <end position="46"/>
    </location>
</feature>
<feature type="compositionally biased region" description="Polar residues" evidence="1">
    <location>
        <begin position="302"/>
        <end position="311"/>
    </location>
</feature>
<dbReference type="EMBL" id="PKPP01001452">
    <property type="protein sequence ID" value="PWA82625.1"/>
    <property type="molecule type" value="Genomic_DNA"/>
</dbReference>
<keyword evidence="3" id="KW-1185">Reference proteome</keyword>
<comment type="caution">
    <text evidence="2">The sequence shown here is derived from an EMBL/GenBank/DDBJ whole genome shotgun (WGS) entry which is preliminary data.</text>
</comment>
<evidence type="ECO:0000313" key="3">
    <source>
        <dbReference type="Proteomes" id="UP000245207"/>
    </source>
</evidence>
<feature type="compositionally biased region" description="Polar residues" evidence="1">
    <location>
        <begin position="1"/>
        <end position="17"/>
    </location>
</feature>
<gene>
    <name evidence="2" type="ORF">CTI12_AA176530</name>
</gene>
<name>A0A2U1PA43_ARTAN</name>
<dbReference type="Proteomes" id="UP000245207">
    <property type="component" value="Unassembled WGS sequence"/>
</dbReference>
<feature type="region of interest" description="Disordered" evidence="1">
    <location>
        <begin position="300"/>
        <end position="349"/>
    </location>
</feature>
<feature type="compositionally biased region" description="Polar residues" evidence="1">
    <location>
        <begin position="319"/>
        <end position="329"/>
    </location>
</feature>
<sequence>MRNKSDNSSQNTLNNGRTSKRKIKLPNRYKDTDCELNKNKNNDNRSLEAEQEEMLDNMGLTKNGVDKGKKEVSQSMVSEVDLTGKDFPTLDESIGKKGSPEKVVNVSTDAATAVSQSVCTQTPLDIGSVTDANKVCESRVDNNCDKADCDLTKVGKTFADTVKPNKIDVLNKLSWIPTVLNEARMCEEGTGNIGSARVLVEIRAAQEFKEKIELCYKSAEQKLNCANFVKVEYSWKPPRCNECKVYGHNCALKKEVNTTIVNGSDHVDKNDGNGNYKKNAFVGNKGGNKNVRKRQEFRPVNKQVQVSTSGVQDPGPSVQEVNRTTNTNASREHISPKHTSPKSPWKVSHSTMEEIKRSANKYAVLEELVDSDCPEEQIRNEKEI</sequence>
<feature type="compositionally biased region" description="Basic residues" evidence="1">
    <location>
        <begin position="18"/>
        <end position="27"/>
    </location>
</feature>
<organism evidence="2 3">
    <name type="scientific">Artemisia annua</name>
    <name type="common">Sweet wormwood</name>
    <dbReference type="NCBI Taxonomy" id="35608"/>
    <lineage>
        <taxon>Eukaryota</taxon>
        <taxon>Viridiplantae</taxon>
        <taxon>Streptophyta</taxon>
        <taxon>Embryophyta</taxon>
        <taxon>Tracheophyta</taxon>
        <taxon>Spermatophyta</taxon>
        <taxon>Magnoliopsida</taxon>
        <taxon>eudicotyledons</taxon>
        <taxon>Gunneridae</taxon>
        <taxon>Pentapetalae</taxon>
        <taxon>asterids</taxon>
        <taxon>campanulids</taxon>
        <taxon>Asterales</taxon>
        <taxon>Asteraceae</taxon>
        <taxon>Asteroideae</taxon>
        <taxon>Anthemideae</taxon>
        <taxon>Artemisiinae</taxon>
        <taxon>Artemisia</taxon>
    </lineage>
</organism>
<accession>A0A2U1PA43</accession>
<dbReference type="AlphaFoldDB" id="A0A2U1PA43"/>
<reference evidence="2 3" key="1">
    <citation type="journal article" date="2018" name="Mol. Plant">
        <title>The genome of Artemisia annua provides insight into the evolution of Asteraceae family and artemisinin biosynthesis.</title>
        <authorList>
            <person name="Shen Q."/>
            <person name="Zhang L."/>
            <person name="Liao Z."/>
            <person name="Wang S."/>
            <person name="Yan T."/>
            <person name="Shi P."/>
            <person name="Liu M."/>
            <person name="Fu X."/>
            <person name="Pan Q."/>
            <person name="Wang Y."/>
            <person name="Lv Z."/>
            <person name="Lu X."/>
            <person name="Zhang F."/>
            <person name="Jiang W."/>
            <person name="Ma Y."/>
            <person name="Chen M."/>
            <person name="Hao X."/>
            <person name="Li L."/>
            <person name="Tang Y."/>
            <person name="Lv G."/>
            <person name="Zhou Y."/>
            <person name="Sun X."/>
            <person name="Brodelius P.E."/>
            <person name="Rose J.K.C."/>
            <person name="Tang K."/>
        </authorList>
    </citation>
    <scope>NUCLEOTIDE SEQUENCE [LARGE SCALE GENOMIC DNA]</scope>
    <source>
        <strain evidence="3">cv. Huhao1</strain>
        <tissue evidence="2">Leaf</tissue>
    </source>
</reference>
<evidence type="ECO:0000256" key="1">
    <source>
        <dbReference type="SAM" id="MobiDB-lite"/>
    </source>
</evidence>
<proteinExistence type="predicted"/>
<feature type="compositionally biased region" description="Basic and acidic residues" evidence="1">
    <location>
        <begin position="28"/>
        <end position="46"/>
    </location>
</feature>
<evidence type="ECO:0000313" key="2">
    <source>
        <dbReference type="EMBL" id="PWA82625.1"/>
    </source>
</evidence>